<dbReference type="GO" id="GO:0016020">
    <property type="term" value="C:membrane"/>
    <property type="evidence" value="ECO:0007669"/>
    <property type="project" value="GOC"/>
</dbReference>
<proteinExistence type="predicted"/>
<dbReference type="EMBL" id="VBOS01000001">
    <property type="protein sequence ID" value="TMQ60978.1"/>
    <property type="molecule type" value="Genomic_DNA"/>
</dbReference>
<protein>
    <submittedName>
        <fullName evidence="1">Uncharacterized protein</fullName>
    </submittedName>
</protein>
<gene>
    <name evidence="1" type="ORF">E6K72_00025</name>
</gene>
<name>A0A538TBH6_UNCEI</name>
<dbReference type="AlphaFoldDB" id="A0A538TBH6"/>
<dbReference type="InterPro" id="IPR003758">
    <property type="entry name" value="LpxK"/>
</dbReference>
<dbReference type="GO" id="GO:0009029">
    <property type="term" value="F:lipid-A 4'-kinase activity"/>
    <property type="evidence" value="ECO:0007669"/>
    <property type="project" value="InterPro"/>
</dbReference>
<dbReference type="Pfam" id="PF02606">
    <property type="entry name" value="LpxK"/>
    <property type="match status" value="1"/>
</dbReference>
<dbReference type="GO" id="GO:0009245">
    <property type="term" value="P:lipid A biosynthetic process"/>
    <property type="evidence" value="ECO:0007669"/>
    <property type="project" value="InterPro"/>
</dbReference>
<evidence type="ECO:0000313" key="2">
    <source>
        <dbReference type="Proteomes" id="UP000317716"/>
    </source>
</evidence>
<reference evidence="1 2" key="1">
    <citation type="journal article" date="2019" name="Nat. Microbiol.">
        <title>Mediterranean grassland soil C-N compound turnover is dependent on rainfall and depth, and is mediated by genomically divergent microorganisms.</title>
        <authorList>
            <person name="Diamond S."/>
            <person name="Andeer P.F."/>
            <person name="Li Z."/>
            <person name="Crits-Christoph A."/>
            <person name="Burstein D."/>
            <person name="Anantharaman K."/>
            <person name="Lane K.R."/>
            <person name="Thomas B.C."/>
            <person name="Pan C."/>
            <person name="Northen T.R."/>
            <person name="Banfield J.F."/>
        </authorList>
    </citation>
    <scope>NUCLEOTIDE SEQUENCE [LARGE SCALE GENOMIC DNA]</scope>
    <source>
        <strain evidence="1">WS_2</strain>
    </source>
</reference>
<accession>A0A538TBH6</accession>
<sequence length="147" mass="15774">MSRLGPNEDPAPILGEAKRFAPAALLAAARHRVRGLRTLAGEPLEGVARAWILTATGNPGAVEKSAREAGLDVAGRSIFRDHHWFGAAEVARERRRAEAARATLLLTAKDAVRWPRTESPQGAAVLAVEWEWVCGGPDVEARVVEGL</sequence>
<evidence type="ECO:0000313" key="1">
    <source>
        <dbReference type="EMBL" id="TMQ60978.1"/>
    </source>
</evidence>
<comment type="caution">
    <text evidence="1">The sequence shown here is derived from an EMBL/GenBank/DDBJ whole genome shotgun (WGS) entry which is preliminary data.</text>
</comment>
<dbReference type="UniPathway" id="UPA00359">
    <property type="reaction ID" value="UER00482"/>
</dbReference>
<organism evidence="1 2">
    <name type="scientific">Eiseniibacteriota bacterium</name>
    <dbReference type="NCBI Taxonomy" id="2212470"/>
    <lineage>
        <taxon>Bacteria</taxon>
        <taxon>Candidatus Eiseniibacteriota</taxon>
    </lineage>
</organism>
<dbReference type="Proteomes" id="UP000317716">
    <property type="component" value="Unassembled WGS sequence"/>
</dbReference>
<dbReference type="GO" id="GO:0005524">
    <property type="term" value="F:ATP binding"/>
    <property type="evidence" value="ECO:0007669"/>
    <property type="project" value="InterPro"/>
</dbReference>